<dbReference type="InterPro" id="IPR051783">
    <property type="entry name" value="NAD(P)-dependent_oxidoreduct"/>
</dbReference>
<keyword evidence="3" id="KW-1185">Reference proteome</keyword>
<dbReference type="EMBL" id="KV417286">
    <property type="protein sequence ID" value="KZO95899.1"/>
    <property type="molecule type" value="Genomic_DNA"/>
</dbReference>
<dbReference type="InterPro" id="IPR001509">
    <property type="entry name" value="Epimerase_deHydtase"/>
</dbReference>
<dbReference type="PANTHER" id="PTHR48079">
    <property type="entry name" value="PROTEIN YEEZ"/>
    <property type="match status" value="1"/>
</dbReference>
<name>A0A167LPK0_CALVF</name>
<dbReference type="AlphaFoldDB" id="A0A167LPK0"/>
<dbReference type="InterPro" id="IPR036291">
    <property type="entry name" value="NAD(P)-bd_dom_sf"/>
</dbReference>
<feature type="domain" description="NAD-dependent epimerase/dehydratase" evidence="1">
    <location>
        <begin position="3"/>
        <end position="205"/>
    </location>
</feature>
<gene>
    <name evidence="2" type="ORF">CALVIDRAFT_564190</name>
</gene>
<dbReference type="Pfam" id="PF01370">
    <property type="entry name" value="Epimerase"/>
    <property type="match status" value="1"/>
</dbReference>
<dbReference type="PANTHER" id="PTHR48079:SF3">
    <property type="entry name" value="NAD-DEPENDENT EPIMERASE_DEHYDRATASE DOMAIN-CONTAINING PROTEIN"/>
    <property type="match status" value="1"/>
</dbReference>
<sequence>MKVLVLGATGYIGGAVAAAFTRGGHETAGAYRDDPKADMLAAEEIAPVPWINWTKAINTFDVVVDCTKDMGLDNFRLIANASRQAGRRHHPITYIYTSGIWVHGPRDQASDSMIADERNEMTRTLEWYAVKSRVESEILSSDEILSIVIRPGVVYGRGMGMLNTLFGSAYSGHILCPGAPGARWSTIHVEDLADLFVKVADSVSAVRYRGSMFLIFR</sequence>
<evidence type="ECO:0000313" key="3">
    <source>
        <dbReference type="Proteomes" id="UP000076738"/>
    </source>
</evidence>
<reference evidence="2 3" key="1">
    <citation type="journal article" date="2016" name="Mol. Biol. Evol.">
        <title>Comparative Genomics of Early-Diverging Mushroom-Forming Fungi Provides Insights into the Origins of Lignocellulose Decay Capabilities.</title>
        <authorList>
            <person name="Nagy L.G."/>
            <person name="Riley R."/>
            <person name="Tritt A."/>
            <person name="Adam C."/>
            <person name="Daum C."/>
            <person name="Floudas D."/>
            <person name="Sun H."/>
            <person name="Yadav J.S."/>
            <person name="Pangilinan J."/>
            <person name="Larsson K.H."/>
            <person name="Matsuura K."/>
            <person name="Barry K."/>
            <person name="Labutti K."/>
            <person name="Kuo R."/>
            <person name="Ohm R.A."/>
            <person name="Bhattacharya S.S."/>
            <person name="Shirouzu T."/>
            <person name="Yoshinaga Y."/>
            <person name="Martin F.M."/>
            <person name="Grigoriev I.V."/>
            <person name="Hibbett D.S."/>
        </authorList>
    </citation>
    <scope>NUCLEOTIDE SEQUENCE [LARGE SCALE GENOMIC DNA]</scope>
    <source>
        <strain evidence="2 3">TUFC12733</strain>
    </source>
</reference>
<protein>
    <submittedName>
        <fullName evidence="2">NAD(P)-binding protein</fullName>
    </submittedName>
</protein>
<dbReference type="Gene3D" id="3.40.50.720">
    <property type="entry name" value="NAD(P)-binding Rossmann-like Domain"/>
    <property type="match status" value="1"/>
</dbReference>
<dbReference type="OrthoDB" id="10000533at2759"/>
<proteinExistence type="predicted"/>
<dbReference type="SUPFAM" id="SSF51735">
    <property type="entry name" value="NAD(P)-binding Rossmann-fold domains"/>
    <property type="match status" value="1"/>
</dbReference>
<organism evidence="2 3">
    <name type="scientific">Calocera viscosa (strain TUFC12733)</name>
    <dbReference type="NCBI Taxonomy" id="1330018"/>
    <lineage>
        <taxon>Eukaryota</taxon>
        <taxon>Fungi</taxon>
        <taxon>Dikarya</taxon>
        <taxon>Basidiomycota</taxon>
        <taxon>Agaricomycotina</taxon>
        <taxon>Dacrymycetes</taxon>
        <taxon>Dacrymycetales</taxon>
        <taxon>Dacrymycetaceae</taxon>
        <taxon>Calocera</taxon>
    </lineage>
</organism>
<dbReference type="GO" id="GO:0005737">
    <property type="term" value="C:cytoplasm"/>
    <property type="evidence" value="ECO:0007669"/>
    <property type="project" value="TreeGrafter"/>
</dbReference>
<dbReference type="GO" id="GO:0004029">
    <property type="term" value="F:aldehyde dehydrogenase (NAD+) activity"/>
    <property type="evidence" value="ECO:0007669"/>
    <property type="project" value="TreeGrafter"/>
</dbReference>
<dbReference type="STRING" id="1330018.A0A167LPK0"/>
<accession>A0A167LPK0</accession>
<evidence type="ECO:0000313" key="2">
    <source>
        <dbReference type="EMBL" id="KZO95899.1"/>
    </source>
</evidence>
<dbReference type="Proteomes" id="UP000076738">
    <property type="component" value="Unassembled WGS sequence"/>
</dbReference>
<evidence type="ECO:0000259" key="1">
    <source>
        <dbReference type="Pfam" id="PF01370"/>
    </source>
</evidence>